<sequence>SNLVPRGHPHRCRRRLDQVLTGPSLANPGNYHGDIFLITDIDVNELNAIIPDCYKSRTHIISMCAKDQLDFVGARLAIFDSPALEGYQPILYSDADIVFDRPIEEFLREGAQSRYCSAQIEQFHKNFKESAHNGGTLYEQDPYDIDDVNGFNGGLLLVPNMKNHGRYLAAAYRCLCLYTAQNGRDSIPFYDQSVLNYVLYKMKDFSPDPVTKCTQIGGDGLPVIREMFELNPKNPKGFVHFWNAPAKHLDMKNYLEEVRNSRN</sequence>
<gene>
    <name evidence="1" type="ORF">CSR02_15795</name>
</gene>
<accession>A0A2G4R7P7</accession>
<dbReference type="Gene3D" id="3.90.550.10">
    <property type="entry name" value="Spore Coat Polysaccharide Biosynthesis Protein SpsA, Chain A"/>
    <property type="match status" value="1"/>
</dbReference>
<name>A0A2G4R7P7_9PROT</name>
<feature type="non-terminal residue" evidence="1">
    <location>
        <position position="1"/>
    </location>
</feature>
<protein>
    <recommendedName>
        <fullName evidence="3">Glycosyl transferase</fullName>
    </recommendedName>
</protein>
<organism evidence="1 2">
    <name type="scientific">Acetobacter pomorum</name>
    <dbReference type="NCBI Taxonomy" id="65959"/>
    <lineage>
        <taxon>Bacteria</taxon>
        <taxon>Pseudomonadati</taxon>
        <taxon>Pseudomonadota</taxon>
        <taxon>Alphaproteobacteria</taxon>
        <taxon>Acetobacterales</taxon>
        <taxon>Acetobacteraceae</taxon>
        <taxon>Acetobacter</taxon>
    </lineage>
</organism>
<reference evidence="1 2" key="1">
    <citation type="submission" date="2017-10" db="EMBL/GenBank/DDBJ databases">
        <title>Genomic analysis of the genus Acetobacter.</title>
        <authorList>
            <person name="Kim K.H."/>
            <person name="Chun B.H."/>
            <person name="Son A.R."/>
            <person name="Jeon C.O."/>
        </authorList>
    </citation>
    <scope>NUCLEOTIDE SEQUENCE [LARGE SCALE GENOMIC DNA]</scope>
    <source>
        <strain evidence="1 2">LHT 2458</strain>
    </source>
</reference>
<proteinExistence type="predicted"/>
<dbReference type="AlphaFoldDB" id="A0A2G4R7P7"/>
<evidence type="ECO:0000313" key="2">
    <source>
        <dbReference type="Proteomes" id="UP000228751"/>
    </source>
</evidence>
<comment type="caution">
    <text evidence="1">The sequence shown here is derived from an EMBL/GenBank/DDBJ whole genome shotgun (WGS) entry which is preliminary data.</text>
</comment>
<dbReference type="Proteomes" id="UP000228751">
    <property type="component" value="Unassembled WGS sequence"/>
</dbReference>
<dbReference type="EMBL" id="PEBQ01000212">
    <property type="protein sequence ID" value="PHY92582.1"/>
    <property type="molecule type" value="Genomic_DNA"/>
</dbReference>
<keyword evidence="2" id="KW-1185">Reference proteome</keyword>
<dbReference type="InterPro" id="IPR029044">
    <property type="entry name" value="Nucleotide-diphossugar_trans"/>
</dbReference>
<evidence type="ECO:0000313" key="1">
    <source>
        <dbReference type="EMBL" id="PHY92582.1"/>
    </source>
</evidence>
<evidence type="ECO:0008006" key="3">
    <source>
        <dbReference type="Google" id="ProtNLM"/>
    </source>
</evidence>
<dbReference type="RefSeq" id="WP_167384176.1">
    <property type="nucleotide sequence ID" value="NZ_PEBQ01000212.1"/>
</dbReference>
<dbReference type="SUPFAM" id="SSF53448">
    <property type="entry name" value="Nucleotide-diphospho-sugar transferases"/>
    <property type="match status" value="1"/>
</dbReference>